<dbReference type="InterPro" id="IPR019826">
    <property type="entry name" value="Carboxylesterase_B_AS"/>
</dbReference>
<feature type="signal peptide" evidence="7">
    <location>
        <begin position="1"/>
        <end position="15"/>
    </location>
</feature>
<evidence type="ECO:0000256" key="3">
    <source>
        <dbReference type="ARBA" id="ARBA00022801"/>
    </source>
</evidence>
<evidence type="ECO:0000313" key="9">
    <source>
        <dbReference type="EMBL" id="KAB0795802.1"/>
    </source>
</evidence>
<dbReference type="Gene3D" id="3.40.50.1820">
    <property type="entry name" value="alpha/beta hydrolase"/>
    <property type="match status" value="1"/>
</dbReference>
<keyword evidence="3 6" id="KW-0378">Hydrolase</keyword>
<dbReference type="PANTHER" id="PTHR11559">
    <property type="entry name" value="CARBOXYLESTERASE"/>
    <property type="match status" value="1"/>
</dbReference>
<keyword evidence="4" id="KW-1015">Disulfide bond</keyword>
<dbReference type="InterPro" id="IPR002018">
    <property type="entry name" value="CarbesteraseB"/>
</dbReference>
<comment type="similarity">
    <text evidence="1 6">Belongs to the type-B carboxylesterase/lipase family.</text>
</comment>
<feature type="domain" description="Carboxylesterase type B" evidence="8">
    <location>
        <begin position="21"/>
        <end position="512"/>
    </location>
</feature>
<protein>
    <recommendedName>
        <fullName evidence="6">Carboxylic ester hydrolase</fullName>
        <ecNumber evidence="6">3.1.1.-</ecNumber>
    </recommendedName>
</protein>
<dbReference type="PROSITE" id="PS00941">
    <property type="entry name" value="CARBOXYLESTERASE_B_2"/>
    <property type="match status" value="1"/>
</dbReference>
<evidence type="ECO:0000256" key="2">
    <source>
        <dbReference type="ARBA" id="ARBA00022487"/>
    </source>
</evidence>
<comment type="caution">
    <text evidence="9">The sequence shown here is derived from an EMBL/GenBank/DDBJ whole genome shotgun (WGS) entry which is preliminary data.</text>
</comment>
<keyword evidence="10" id="KW-1185">Reference proteome</keyword>
<accession>A0A5N4AEQ1</accession>
<evidence type="ECO:0000256" key="1">
    <source>
        <dbReference type="ARBA" id="ARBA00005964"/>
    </source>
</evidence>
<gene>
    <name evidence="9" type="ORF">PPYR_09863</name>
</gene>
<evidence type="ECO:0000256" key="6">
    <source>
        <dbReference type="RuleBase" id="RU361235"/>
    </source>
</evidence>
<keyword evidence="5" id="KW-0325">Glycoprotein</keyword>
<sequence>MRLLVILLHITYLLASYEPPAPLVHTSLGSIRGYHKYSLEGRRFSAFEGIPYGQPPVGDFRFEAPRNVLPWNTTLDARTLFVCSQVKNSFFADKPDQEDCLYLNVYVPKEQPSENDNFDVVVKIHGGAFTYGDGSVASPGFIMDRDLVYVNFNYRLGPLGFLSTGDNIVPGNNGLKDQQLALQWVQTHIKRFGGNPNSVTLMGQSAGSASVHFHYFSPKSRGLFHRGLSQSGTVLMPWAIQAGALKETQKLAASLNCENSDTRMMISCLKHIPVHHLLLKAKELFRFNIFPLTPFAPVVEVESDSAFMTKHPYLQLSSGEVYDIPWLAWRASDEGIFLGVLAPPAPYDEIEKHWDEWSPWIFNYEFTVAESQKTAVAHKIKSYYFPNEKVSHKNVKKFVDLMGDRYFNVGFEQAITMQANLGKSPVYAGIYCFNKTNGLAKGSGVDGVTHGDDNLLLHDDKPIRDIRLSTPETDIKNFLLDILSSYAKNGKPEATGINWEPVAQGKFNYLLMCDADDSHMVEKVEFGAEQFWESLDIKENGNIKRNELK</sequence>
<name>A0A5N4AEQ1_PHOPY</name>
<dbReference type="SUPFAM" id="SSF53474">
    <property type="entry name" value="alpha/beta-Hydrolases"/>
    <property type="match status" value="1"/>
</dbReference>
<dbReference type="InterPro" id="IPR029058">
    <property type="entry name" value="AB_hydrolase_fold"/>
</dbReference>
<feature type="chain" id="PRO_5024320859" description="Carboxylic ester hydrolase" evidence="7">
    <location>
        <begin position="16"/>
        <end position="549"/>
    </location>
</feature>
<dbReference type="EC" id="3.1.1.-" evidence="6"/>
<evidence type="ECO:0000259" key="8">
    <source>
        <dbReference type="Pfam" id="PF00135"/>
    </source>
</evidence>
<dbReference type="EMBL" id="VVIM01000007">
    <property type="protein sequence ID" value="KAB0795802.1"/>
    <property type="molecule type" value="Genomic_DNA"/>
</dbReference>
<evidence type="ECO:0000256" key="7">
    <source>
        <dbReference type="SAM" id="SignalP"/>
    </source>
</evidence>
<evidence type="ECO:0000256" key="4">
    <source>
        <dbReference type="ARBA" id="ARBA00023157"/>
    </source>
</evidence>
<dbReference type="GO" id="GO:0052689">
    <property type="term" value="F:carboxylic ester hydrolase activity"/>
    <property type="evidence" value="ECO:0007669"/>
    <property type="project" value="UniProtKB-KW"/>
</dbReference>
<evidence type="ECO:0000256" key="5">
    <source>
        <dbReference type="ARBA" id="ARBA00023180"/>
    </source>
</evidence>
<dbReference type="Proteomes" id="UP000327044">
    <property type="component" value="Unassembled WGS sequence"/>
</dbReference>
<proteinExistence type="inferred from homology"/>
<dbReference type="InterPro" id="IPR019819">
    <property type="entry name" value="Carboxylesterase_B_CS"/>
</dbReference>
<organism evidence="9 10">
    <name type="scientific">Photinus pyralis</name>
    <name type="common">Common eastern firefly</name>
    <name type="synonym">Lampyris pyralis</name>
    <dbReference type="NCBI Taxonomy" id="7054"/>
    <lineage>
        <taxon>Eukaryota</taxon>
        <taxon>Metazoa</taxon>
        <taxon>Ecdysozoa</taxon>
        <taxon>Arthropoda</taxon>
        <taxon>Hexapoda</taxon>
        <taxon>Insecta</taxon>
        <taxon>Pterygota</taxon>
        <taxon>Neoptera</taxon>
        <taxon>Endopterygota</taxon>
        <taxon>Coleoptera</taxon>
        <taxon>Polyphaga</taxon>
        <taxon>Elateriformia</taxon>
        <taxon>Elateroidea</taxon>
        <taxon>Lampyridae</taxon>
        <taxon>Lampyrinae</taxon>
        <taxon>Photinus</taxon>
    </lineage>
</organism>
<dbReference type="InParanoid" id="A0A5N4AEQ1"/>
<evidence type="ECO:0000313" key="10">
    <source>
        <dbReference type="Proteomes" id="UP000327044"/>
    </source>
</evidence>
<dbReference type="PROSITE" id="PS00122">
    <property type="entry name" value="CARBOXYLESTERASE_B_1"/>
    <property type="match status" value="1"/>
</dbReference>
<dbReference type="Pfam" id="PF00135">
    <property type="entry name" value="COesterase"/>
    <property type="match status" value="1"/>
</dbReference>
<dbReference type="AlphaFoldDB" id="A0A5N4AEQ1"/>
<keyword evidence="2" id="KW-0719">Serine esterase</keyword>
<keyword evidence="7" id="KW-0732">Signal</keyword>
<dbReference type="InterPro" id="IPR050309">
    <property type="entry name" value="Type-B_Carboxylest/Lipase"/>
</dbReference>
<reference evidence="9 10" key="1">
    <citation type="journal article" date="2018" name="Elife">
        <title>Firefly genomes illuminate parallel origins of bioluminescence in beetles.</title>
        <authorList>
            <person name="Fallon T.R."/>
            <person name="Lower S.E."/>
            <person name="Chang C.H."/>
            <person name="Bessho-Uehara M."/>
            <person name="Martin G.J."/>
            <person name="Bewick A.J."/>
            <person name="Behringer M."/>
            <person name="Debat H.J."/>
            <person name="Wong I."/>
            <person name="Day J.C."/>
            <person name="Suvorov A."/>
            <person name="Silva C.J."/>
            <person name="Stanger-Hall K.F."/>
            <person name="Hall D.W."/>
            <person name="Schmitz R.J."/>
            <person name="Nelson D.R."/>
            <person name="Lewis S.M."/>
            <person name="Shigenobu S."/>
            <person name="Bybee S.M."/>
            <person name="Larracuente A.M."/>
            <person name="Oba Y."/>
            <person name="Weng J.K."/>
        </authorList>
    </citation>
    <scope>NUCLEOTIDE SEQUENCE [LARGE SCALE GENOMIC DNA]</scope>
    <source>
        <strain evidence="9">1611_PpyrPB1</strain>
        <tissue evidence="9">Whole body</tissue>
    </source>
</reference>